<dbReference type="Pfam" id="PF21089">
    <property type="entry name" value="PKS_DH_N"/>
    <property type="match status" value="1"/>
</dbReference>
<keyword evidence="5" id="KW-1185">Reference proteome</keyword>
<evidence type="ECO:0000259" key="3">
    <source>
        <dbReference type="PROSITE" id="PS52019"/>
    </source>
</evidence>
<dbReference type="PANTHER" id="PTHR45681">
    <property type="entry name" value="POLYKETIDE SYNTHASE 44-RELATED"/>
    <property type="match status" value="1"/>
</dbReference>
<accession>A0AAV9TJB6</accession>
<feature type="region of interest" description="N-terminal hotdog fold" evidence="2">
    <location>
        <begin position="1"/>
        <end position="118"/>
    </location>
</feature>
<evidence type="ECO:0000313" key="5">
    <source>
        <dbReference type="Proteomes" id="UP001327957"/>
    </source>
</evidence>
<evidence type="ECO:0000313" key="4">
    <source>
        <dbReference type="EMBL" id="KAK6222581.1"/>
    </source>
</evidence>
<reference evidence="4 5" key="1">
    <citation type="submission" date="2023-04" db="EMBL/GenBank/DDBJ databases">
        <title>Colletotrichum tabacum stain YC1 causing leaf anthracnose on Nicotiana tabacum(L.) cv.</title>
        <authorList>
            <person name="Ji Z."/>
            <person name="Wang M."/>
            <person name="Zhang J."/>
            <person name="Wang N."/>
            <person name="Zhou Z."/>
        </authorList>
    </citation>
    <scope>NUCLEOTIDE SEQUENCE [LARGE SCALE GENOMIC DNA]</scope>
    <source>
        <strain evidence="4 5">YC1</strain>
    </source>
</reference>
<dbReference type="InterPro" id="IPR042104">
    <property type="entry name" value="PKS_dehydratase_sf"/>
</dbReference>
<dbReference type="InterPro" id="IPR029063">
    <property type="entry name" value="SAM-dependent_MTases_sf"/>
</dbReference>
<feature type="region of interest" description="C-terminal hotdog fold" evidence="2">
    <location>
        <begin position="137"/>
        <end position="281"/>
    </location>
</feature>
<sequence>MPWLEGHQVQNQIVLPAAAYVSTAIEAARSLARVRGIKTEALQLIELSDFHIHNAVTFDDQTDTGGVETQIDISHVSAVTNNQITAMFTYSAALGGDSTDLALADTSELRMVVVLGDDAASTSLTLLPERQPKPPHVISVEPSRLYGFMESLEYDFAGPFGSLVKLERKLGKAACVAKKARTSTPDADALLIHSVDLDAAFQSVMLAYSYPGDDQFRLLHLHRSIAKVRVSPVVLTSREYVEPGEGFSGCVNMYSDSPDLPHAAVQVDQVSFKPVDRNVFYKMHWVLSKPDGAVAAADVPVASDDHDLMFVLSRIAVFYLRQFDATVPEDDTASLEWLDDEEQDVLDEINAKGVPDNWDVRIMLLVGKTMPRVFRGETTMLGHFRTSGLLDEYYSHGFGTKQSTMWVGSIIKQLTNRNPHLNMLEIGAGAGGATKSILGAIGHDFDSYTFTDISSSFFENAAETFSDWQDLMVFKVCNAENDPVEQGFQEGTYDVVIAFMVVHACARLDEAVANLRKLLKPGGLLVLGEGVSDGAMQAGAGFIFGTLPGWWRGVDEGRTLSPLVNASEWKAILKRAGFSGIDTMSPPRLFDAFGITLFVSTAVDKRIEFARDPLATTAAGRDSGAVLESVVIVGGQTPAVADLVKGLSTVLTPLASQVLPYDSLEQLDNDVLDTKSVVVSFADLEAPVFKDLTTERWYNLRKLFETERSILCPTSGRLEDEPYCNMTVGFGRSAMHEEEALRVQYVDVVDTSKIDPRKIAEYLLRLDAATELDGDDAILYTHEPETIIDAQGRELVPRLFPIVDANNRLNSTTRPIFHPVDVGKSVVELEQHVGGSRFRQLSRYETVEKLMP</sequence>
<feature type="active site" description="Proton donor; for dehydratase activity" evidence="2">
    <location>
        <position position="198"/>
    </location>
</feature>
<dbReference type="PANTHER" id="PTHR45681:SF6">
    <property type="entry name" value="POLYKETIDE SYNTHASE 37"/>
    <property type="match status" value="1"/>
</dbReference>
<dbReference type="InterPro" id="IPR050444">
    <property type="entry name" value="Polyketide_Synthase"/>
</dbReference>
<keyword evidence="1" id="KW-0808">Transferase</keyword>
<name>A0AAV9TJB6_9PEZI</name>
<dbReference type="InterPro" id="IPR049900">
    <property type="entry name" value="PKS_mFAS_DH"/>
</dbReference>
<dbReference type="GO" id="GO:0016740">
    <property type="term" value="F:transferase activity"/>
    <property type="evidence" value="ECO:0007669"/>
    <property type="project" value="UniProtKB-KW"/>
</dbReference>
<dbReference type="PROSITE" id="PS52019">
    <property type="entry name" value="PKS_MFAS_DH"/>
    <property type="match status" value="1"/>
</dbReference>
<comment type="caution">
    <text evidence="4">The sequence shown here is derived from an EMBL/GenBank/DDBJ whole genome shotgun (WGS) entry which is preliminary data.</text>
</comment>
<organism evidence="4 5">
    <name type="scientific">Colletotrichum tabaci</name>
    <dbReference type="NCBI Taxonomy" id="1209068"/>
    <lineage>
        <taxon>Eukaryota</taxon>
        <taxon>Fungi</taxon>
        <taxon>Dikarya</taxon>
        <taxon>Ascomycota</taxon>
        <taxon>Pezizomycotina</taxon>
        <taxon>Sordariomycetes</taxon>
        <taxon>Hypocreomycetidae</taxon>
        <taxon>Glomerellales</taxon>
        <taxon>Glomerellaceae</taxon>
        <taxon>Colletotrichum</taxon>
        <taxon>Colletotrichum destructivum species complex</taxon>
    </lineage>
</organism>
<feature type="active site" description="Proton acceptor; for dehydratase activity" evidence="2">
    <location>
        <position position="7"/>
    </location>
</feature>
<dbReference type="Gene3D" id="3.10.129.110">
    <property type="entry name" value="Polyketide synthase dehydratase"/>
    <property type="match status" value="1"/>
</dbReference>
<feature type="domain" description="PKS/mFAS DH" evidence="3">
    <location>
        <begin position="1"/>
        <end position="281"/>
    </location>
</feature>
<proteinExistence type="predicted"/>
<dbReference type="InterPro" id="IPR049552">
    <property type="entry name" value="PKS_DH_N"/>
</dbReference>
<dbReference type="Pfam" id="PF08242">
    <property type="entry name" value="Methyltransf_12"/>
    <property type="match status" value="1"/>
</dbReference>
<evidence type="ECO:0000256" key="1">
    <source>
        <dbReference type="ARBA" id="ARBA00022679"/>
    </source>
</evidence>
<dbReference type="CDD" id="cd02440">
    <property type="entry name" value="AdoMet_MTases"/>
    <property type="match status" value="1"/>
</dbReference>
<dbReference type="Gene3D" id="3.40.50.150">
    <property type="entry name" value="Vaccinia Virus protein VP39"/>
    <property type="match status" value="1"/>
</dbReference>
<dbReference type="AlphaFoldDB" id="A0AAV9TJB6"/>
<dbReference type="SUPFAM" id="SSF53335">
    <property type="entry name" value="S-adenosyl-L-methionine-dependent methyltransferases"/>
    <property type="match status" value="1"/>
</dbReference>
<gene>
    <name evidence="4" type="ORF">QIS74_04283</name>
</gene>
<evidence type="ECO:0000256" key="2">
    <source>
        <dbReference type="PROSITE-ProRule" id="PRU01363"/>
    </source>
</evidence>
<dbReference type="Proteomes" id="UP001327957">
    <property type="component" value="Unassembled WGS sequence"/>
</dbReference>
<dbReference type="EMBL" id="JASAOK010000018">
    <property type="protein sequence ID" value="KAK6222581.1"/>
    <property type="molecule type" value="Genomic_DNA"/>
</dbReference>
<dbReference type="InterPro" id="IPR013217">
    <property type="entry name" value="Methyltransf_12"/>
</dbReference>
<protein>
    <submittedName>
        <fullName evidence="4">Polyketide synthase PksF</fullName>
    </submittedName>
</protein>